<dbReference type="Proteomes" id="UP000469890">
    <property type="component" value="Unassembled WGS sequence"/>
</dbReference>
<dbReference type="AlphaFoldDB" id="A0A8H4BDB1"/>
<accession>A0A8H4BDB1</accession>
<feature type="compositionally biased region" description="Polar residues" evidence="1">
    <location>
        <begin position="318"/>
        <end position="361"/>
    </location>
</feature>
<evidence type="ECO:0000256" key="1">
    <source>
        <dbReference type="SAM" id="MobiDB-lite"/>
    </source>
</evidence>
<sequence length="461" mass="49833">MAFLFIIKAYTGIYLILSMIEPKQTADMTGQLLELMASKGKTSLLNHIAQCMCLLLVFVVLYTFTCINAIKNLTAPPPSPSSKVSASLPAPSSSSKKSPTSSTTTTKQTASKNNNAPVKTPMRSTADLATSHDKQVEPIATSNNNKQSTNHAQITPSGPSPAPSSTTTVNDADKGQLTQLVDNDTIIKKQDPTTTQVIPMKAQQEHVDVAEKDQVAQPAIPVQTPEATHPQQTTTAATPPKVVDQTTTPPPASDERSKKEQYYEEINRKGNDLMAFSDNLQRIFDEPPTPSPDHHVRPFSMIQQPSNTAYLDEAISTTPALTPPNQSSAAGSTLSRKSSMASQHSVLKSKLQQAFQKVGRSSTISITHNNNNNKQQHNDDITAAPAASSPPEPSKSKRFSSIRFSRRKAPQEQETDVATTEASNPIIPEAPAPKKSKSKSIVKKAFHRTTRLFSTTSKPSS</sequence>
<feature type="compositionally biased region" description="Polar residues" evidence="1">
    <location>
        <begin position="140"/>
        <end position="154"/>
    </location>
</feature>
<keyword evidence="2" id="KW-0472">Membrane</keyword>
<comment type="caution">
    <text evidence="3">The sequence shown here is derived from an EMBL/GenBank/DDBJ whole genome shotgun (WGS) entry which is preliminary data.</text>
</comment>
<feature type="region of interest" description="Disordered" evidence="1">
    <location>
        <begin position="76"/>
        <end position="187"/>
    </location>
</feature>
<keyword evidence="2" id="KW-1133">Transmembrane helix</keyword>
<organism evidence="3 4">
    <name type="scientific">Mucor circinelloides f. lusitanicus</name>
    <name type="common">Mucor racemosus var. lusitanicus</name>
    <dbReference type="NCBI Taxonomy" id="29924"/>
    <lineage>
        <taxon>Eukaryota</taxon>
        <taxon>Fungi</taxon>
        <taxon>Fungi incertae sedis</taxon>
        <taxon>Mucoromycota</taxon>
        <taxon>Mucoromycotina</taxon>
        <taxon>Mucoromycetes</taxon>
        <taxon>Mucorales</taxon>
        <taxon>Mucorineae</taxon>
        <taxon>Mucoraceae</taxon>
        <taxon>Mucor</taxon>
    </lineage>
</organism>
<feature type="region of interest" description="Disordered" evidence="1">
    <location>
        <begin position="223"/>
        <end position="261"/>
    </location>
</feature>
<name>A0A8H4BDB1_MUCCL</name>
<feature type="compositionally biased region" description="Low complexity" evidence="1">
    <location>
        <begin position="223"/>
        <end position="240"/>
    </location>
</feature>
<protein>
    <submittedName>
        <fullName evidence="3">Uncharacterized protein</fullName>
    </submittedName>
</protein>
<feature type="transmembrane region" description="Helical" evidence="2">
    <location>
        <begin position="44"/>
        <end position="64"/>
    </location>
</feature>
<dbReference type="EMBL" id="JAAECE010000006">
    <property type="protein sequence ID" value="KAF1799357.1"/>
    <property type="molecule type" value="Genomic_DNA"/>
</dbReference>
<feature type="compositionally biased region" description="Low complexity" evidence="1">
    <location>
        <begin position="362"/>
        <end position="375"/>
    </location>
</feature>
<feature type="compositionally biased region" description="Basic residues" evidence="1">
    <location>
        <begin position="396"/>
        <end position="408"/>
    </location>
</feature>
<evidence type="ECO:0000313" key="4">
    <source>
        <dbReference type="Proteomes" id="UP000469890"/>
    </source>
</evidence>
<evidence type="ECO:0000256" key="2">
    <source>
        <dbReference type="SAM" id="Phobius"/>
    </source>
</evidence>
<reference evidence="3 4" key="1">
    <citation type="submission" date="2019-09" db="EMBL/GenBank/DDBJ databases">
        <authorList>
            <consortium name="DOE Joint Genome Institute"/>
            <person name="Mondo S.J."/>
            <person name="Navarro-Mendoza M.I."/>
            <person name="Perez-Arques C."/>
            <person name="Panchal S."/>
            <person name="Nicolas F.E."/>
            <person name="Ganguly P."/>
            <person name="Pangilinan J."/>
            <person name="Grigoriev I."/>
            <person name="Heitman J."/>
            <person name="Sanya K."/>
            <person name="Garre V."/>
        </authorList>
    </citation>
    <scope>NUCLEOTIDE SEQUENCE [LARGE SCALE GENOMIC DNA]</scope>
    <source>
        <strain evidence="3 4">MU402</strain>
    </source>
</reference>
<feature type="compositionally biased region" description="Low complexity" evidence="1">
    <location>
        <begin position="81"/>
        <end position="112"/>
    </location>
</feature>
<gene>
    <name evidence="3" type="ORF">FB192DRAFT_1386384</name>
</gene>
<feature type="region of interest" description="Disordered" evidence="1">
    <location>
        <begin position="318"/>
        <end position="442"/>
    </location>
</feature>
<keyword evidence="2" id="KW-0812">Transmembrane</keyword>
<evidence type="ECO:0000313" key="3">
    <source>
        <dbReference type="EMBL" id="KAF1799357.1"/>
    </source>
</evidence>
<proteinExistence type="predicted"/>